<dbReference type="WBParaSite" id="SSTP_0000458500.1">
    <property type="protein sequence ID" value="SSTP_0000458500.1"/>
    <property type="gene ID" value="SSTP_0000458500"/>
</dbReference>
<keyword evidence="1" id="KW-0732">Signal</keyword>
<protein>
    <submittedName>
        <fullName evidence="2">Uncharacterized protein</fullName>
    </submittedName>
</protein>
<evidence type="ECO:0000256" key="1">
    <source>
        <dbReference type="SAM" id="SignalP"/>
    </source>
</evidence>
<accession>A0A0K0E501</accession>
<organism evidence="2">
    <name type="scientific">Strongyloides stercoralis</name>
    <name type="common">Threadworm</name>
    <dbReference type="NCBI Taxonomy" id="6248"/>
    <lineage>
        <taxon>Eukaryota</taxon>
        <taxon>Metazoa</taxon>
        <taxon>Ecdysozoa</taxon>
        <taxon>Nematoda</taxon>
        <taxon>Chromadorea</taxon>
        <taxon>Rhabditida</taxon>
        <taxon>Tylenchina</taxon>
        <taxon>Panagrolaimomorpha</taxon>
        <taxon>Strongyloidoidea</taxon>
        <taxon>Strongyloididae</taxon>
        <taxon>Strongyloides</taxon>
    </lineage>
</organism>
<feature type="signal peptide" evidence="1">
    <location>
        <begin position="1"/>
        <end position="17"/>
    </location>
</feature>
<evidence type="ECO:0000313" key="2">
    <source>
        <dbReference type="WBParaSite" id="SSTP_0000458500.1"/>
    </source>
</evidence>
<reference evidence="2" key="1">
    <citation type="submission" date="2015-08" db="UniProtKB">
        <authorList>
            <consortium name="WormBaseParasite"/>
        </authorList>
    </citation>
    <scope>IDENTIFICATION</scope>
</reference>
<proteinExistence type="predicted"/>
<sequence length="145" mass="17048">MYKFVTLFLCLCLSVEATKIEREYFYLNGTFLCNKKIMENSTYVITESNLFKTNPKKENPKHISLFEGKENFYFTISHTCGVELPSKCSFLDTIIWKNPFEKKIKNLAGENNVVGTKHDVKIDFFNFQELIKKNSDNYKRKLVCK</sequence>
<dbReference type="AlphaFoldDB" id="A0A0K0E501"/>
<name>A0A0K0E501_STRER</name>
<feature type="chain" id="PRO_5005327692" evidence="1">
    <location>
        <begin position="18"/>
        <end position="145"/>
    </location>
</feature>